<dbReference type="PANTHER" id="PTHR32322">
    <property type="entry name" value="INNER MEMBRANE TRANSPORTER"/>
    <property type="match status" value="1"/>
</dbReference>
<dbReference type="SUPFAM" id="SSF103481">
    <property type="entry name" value="Multidrug resistance efflux transporter EmrE"/>
    <property type="match status" value="1"/>
</dbReference>
<name>A0ABW2A4Y4_9GAMM</name>
<feature type="transmembrane region" description="Helical" evidence="5">
    <location>
        <begin position="47"/>
        <end position="68"/>
    </location>
</feature>
<dbReference type="Gene3D" id="1.10.3730.20">
    <property type="match status" value="1"/>
</dbReference>
<keyword evidence="2 5" id="KW-0812">Transmembrane</keyword>
<comment type="caution">
    <text evidence="7">The sequence shown here is derived from an EMBL/GenBank/DDBJ whole genome shotgun (WGS) entry which is preliminary data.</text>
</comment>
<comment type="subcellular location">
    <subcellularLocation>
        <location evidence="1">Membrane</location>
        <topology evidence="1">Multi-pass membrane protein</topology>
    </subcellularLocation>
</comment>
<keyword evidence="8" id="KW-1185">Reference proteome</keyword>
<feature type="transmembrane region" description="Helical" evidence="5">
    <location>
        <begin position="111"/>
        <end position="130"/>
    </location>
</feature>
<gene>
    <name evidence="7" type="ORF">ACFQDL_22105</name>
</gene>
<dbReference type="PANTHER" id="PTHR32322:SF9">
    <property type="entry name" value="AMINO-ACID METABOLITE EFFLUX PUMP-RELATED"/>
    <property type="match status" value="1"/>
</dbReference>
<protein>
    <submittedName>
        <fullName evidence="7">EamA family transporter</fullName>
    </submittedName>
</protein>
<evidence type="ECO:0000256" key="2">
    <source>
        <dbReference type="ARBA" id="ARBA00022692"/>
    </source>
</evidence>
<accession>A0ABW2A4Y4</accession>
<feature type="transmembrane region" description="Helical" evidence="5">
    <location>
        <begin position="136"/>
        <end position="155"/>
    </location>
</feature>
<feature type="transmembrane region" description="Helical" evidence="5">
    <location>
        <begin position="20"/>
        <end position="40"/>
    </location>
</feature>
<evidence type="ECO:0000313" key="8">
    <source>
        <dbReference type="Proteomes" id="UP001596422"/>
    </source>
</evidence>
<dbReference type="Pfam" id="PF00892">
    <property type="entry name" value="EamA"/>
    <property type="match status" value="1"/>
</dbReference>
<dbReference type="InterPro" id="IPR050638">
    <property type="entry name" value="AA-Vitamin_Transporters"/>
</dbReference>
<dbReference type="RefSeq" id="WP_379910892.1">
    <property type="nucleotide sequence ID" value="NZ_JBHSWE010000001.1"/>
</dbReference>
<feature type="domain" description="EamA" evidence="6">
    <location>
        <begin position="18"/>
        <end position="153"/>
    </location>
</feature>
<dbReference type="EMBL" id="JBHSWE010000001">
    <property type="protein sequence ID" value="MFC6672456.1"/>
    <property type="molecule type" value="Genomic_DNA"/>
</dbReference>
<dbReference type="Proteomes" id="UP001596422">
    <property type="component" value="Unassembled WGS sequence"/>
</dbReference>
<sequence>MLVLLGGGLLDLHSGYWRGHLAFLGASLLWACYTVALRIIGLGALEATALLCSGSLLGLVLLLTGGLVDSTLAEIGWHDLWPYLLTQGLGAGIVGGFTYGVAIRRLGAEKTAAFGSITPALAAVAAVPLLDEPISADTLAGVLLITLGVLLASRLRDSRPVVSRAGS</sequence>
<evidence type="ECO:0000259" key="6">
    <source>
        <dbReference type="Pfam" id="PF00892"/>
    </source>
</evidence>
<keyword evidence="4 5" id="KW-0472">Membrane</keyword>
<proteinExistence type="predicted"/>
<evidence type="ECO:0000256" key="4">
    <source>
        <dbReference type="ARBA" id="ARBA00023136"/>
    </source>
</evidence>
<organism evidence="7 8">
    <name type="scientific">Marinobacterium aestuariivivens</name>
    <dbReference type="NCBI Taxonomy" id="1698799"/>
    <lineage>
        <taxon>Bacteria</taxon>
        <taxon>Pseudomonadati</taxon>
        <taxon>Pseudomonadota</taxon>
        <taxon>Gammaproteobacteria</taxon>
        <taxon>Oceanospirillales</taxon>
        <taxon>Oceanospirillaceae</taxon>
        <taxon>Marinobacterium</taxon>
    </lineage>
</organism>
<evidence type="ECO:0000256" key="5">
    <source>
        <dbReference type="SAM" id="Phobius"/>
    </source>
</evidence>
<dbReference type="InterPro" id="IPR037185">
    <property type="entry name" value="EmrE-like"/>
</dbReference>
<reference evidence="8" key="1">
    <citation type="journal article" date="2019" name="Int. J. Syst. Evol. Microbiol.">
        <title>The Global Catalogue of Microorganisms (GCM) 10K type strain sequencing project: providing services to taxonomists for standard genome sequencing and annotation.</title>
        <authorList>
            <consortium name="The Broad Institute Genomics Platform"/>
            <consortium name="The Broad Institute Genome Sequencing Center for Infectious Disease"/>
            <person name="Wu L."/>
            <person name="Ma J."/>
        </authorList>
    </citation>
    <scope>NUCLEOTIDE SEQUENCE [LARGE SCALE GENOMIC DNA]</scope>
    <source>
        <strain evidence="8">NBRC 111756</strain>
    </source>
</reference>
<evidence type="ECO:0000256" key="3">
    <source>
        <dbReference type="ARBA" id="ARBA00022989"/>
    </source>
</evidence>
<keyword evidence="3 5" id="KW-1133">Transmembrane helix</keyword>
<feature type="transmembrane region" description="Helical" evidence="5">
    <location>
        <begin position="80"/>
        <end position="99"/>
    </location>
</feature>
<evidence type="ECO:0000313" key="7">
    <source>
        <dbReference type="EMBL" id="MFC6672456.1"/>
    </source>
</evidence>
<dbReference type="InterPro" id="IPR000620">
    <property type="entry name" value="EamA_dom"/>
</dbReference>
<evidence type="ECO:0000256" key="1">
    <source>
        <dbReference type="ARBA" id="ARBA00004141"/>
    </source>
</evidence>